<feature type="transmembrane region" description="Helical" evidence="7">
    <location>
        <begin position="299"/>
        <end position="318"/>
    </location>
</feature>
<dbReference type="CDD" id="cd17321">
    <property type="entry name" value="MFS_MMR_MDR_like"/>
    <property type="match status" value="1"/>
</dbReference>
<dbReference type="InterPro" id="IPR036259">
    <property type="entry name" value="MFS_trans_sf"/>
</dbReference>
<dbReference type="PRINTS" id="PR01036">
    <property type="entry name" value="TCRTETB"/>
</dbReference>
<keyword evidence="6 7" id="KW-0472">Membrane</keyword>
<keyword evidence="5 7" id="KW-1133">Transmembrane helix</keyword>
<keyword evidence="3" id="KW-1003">Cell membrane</keyword>
<dbReference type="STRING" id="1423734.FC83_GL001405"/>
<feature type="transmembrane region" description="Helical" evidence="7">
    <location>
        <begin position="80"/>
        <end position="103"/>
    </location>
</feature>
<evidence type="ECO:0000313" key="9">
    <source>
        <dbReference type="EMBL" id="KRM30845.1"/>
    </source>
</evidence>
<dbReference type="SUPFAM" id="SSF103473">
    <property type="entry name" value="MFS general substrate transporter"/>
    <property type="match status" value="1"/>
</dbReference>
<feature type="transmembrane region" description="Helical" evidence="7">
    <location>
        <begin position="200"/>
        <end position="220"/>
    </location>
</feature>
<dbReference type="PATRIC" id="fig|1423734.3.peg.1421"/>
<dbReference type="EMBL" id="AZGA01000087">
    <property type="protein sequence ID" value="KRM30845.1"/>
    <property type="molecule type" value="Genomic_DNA"/>
</dbReference>
<evidence type="ECO:0000256" key="4">
    <source>
        <dbReference type="ARBA" id="ARBA00022692"/>
    </source>
</evidence>
<feature type="domain" description="Major facilitator superfamily (MFS) profile" evidence="8">
    <location>
        <begin position="14"/>
        <end position="455"/>
    </location>
</feature>
<dbReference type="PANTHER" id="PTHR42718">
    <property type="entry name" value="MAJOR FACILITATOR SUPERFAMILY MULTIDRUG TRANSPORTER MFSC"/>
    <property type="match status" value="1"/>
</dbReference>
<feature type="transmembrane region" description="Helical" evidence="7">
    <location>
        <begin position="166"/>
        <end position="188"/>
    </location>
</feature>
<evidence type="ECO:0000256" key="5">
    <source>
        <dbReference type="ARBA" id="ARBA00022989"/>
    </source>
</evidence>
<accession>A0A0R1XM48</accession>
<keyword evidence="2" id="KW-0813">Transport</keyword>
<comment type="caution">
    <text evidence="9">The sequence shown here is derived from an EMBL/GenBank/DDBJ whole genome shotgun (WGS) entry which is preliminary data.</text>
</comment>
<evidence type="ECO:0000256" key="6">
    <source>
        <dbReference type="ARBA" id="ARBA00023136"/>
    </source>
</evidence>
<keyword evidence="4 7" id="KW-0812">Transmembrane</keyword>
<feature type="transmembrane region" description="Helical" evidence="7">
    <location>
        <begin position="109"/>
        <end position="131"/>
    </location>
</feature>
<evidence type="ECO:0000256" key="1">
    <source>
        <dbReference type="ARBA" id="ARBA00004651"/>
    </source>
</evidence>
<evidence type="ECO:0000256" key="3">
    <source>
        <dbReference type="ARBA" id="ARBA00022475"/>
    </source>
</evidence>
<feature type="transmembrane region" description="Helical" evidence="7">
    <location>
        <begin position="138"/>
        <end position="160"/>
    </location>
</feature>
<comment type="subcellular location">
    <subcellularLocation>
        <location evidence="1">Cell membrane</location>
        <topology evidence="1">Multi-pass membrane protein</topology>
    </subcellularLocation>
</comment>
<feature type="transmembrane region" description="Helical" evidence="7">
    <location>
        <begin position="673"/>
        <end position="691"/>
    </location>
</feature>
<proteinExistence type="predicted"/>
<dbReference type="InterPro" id="IPR011701">
    <property type="entry name" value="MFS"/>
</dbReference>
<dbReference type="GO" id="GO:0005886">
    <property type="term" value="C:plasma membrane"/>
    <property type="evidence" value="ECO:0007669"/>
    <property type="project" value="UniProtKB-SubCell"/>
</dbReference>
<dbReference type="NCBIfam" id="TIGR00711">
    <property type="entry name" value="efflux_EmrB"/>
    <property type="match status" value="1"/>
</dbReference>
<dbReference type="GO" id="GO:0022857">
    <property type="term" value="F:transmembrane transporter activity"/>
    <property type="evidence" value="ECO:0007669"/>
    <property type="project" value="InterPro"/>
</dbReference>
<dbReference type="Gene3D" id="1.20.1250.20">
    <property type="entry name" value="MFS general substrate transporter like domains"/>
    <property type="match status" value="1"/>
</dbReference>
<feature type="transmembrane region" description="Helical" evidence="7">
    <location>
        <begin position="12"/>
        <end position="31"/>
    </location>
</feature>
<organism evidence="9 10">
    <name type="scientific">Agrilactobacillus composti DSM 18527 = JCM 14202</name>
    <dbReference type="NCBI Taxonomy" id="1423734"/>
    <lineage>
        <taxon>Bacteria</taxon>
        <taxon>Bacillati</taxon>
        <taxon>Bacillota</taxon>
        <taxon>Bacilli</taxon>
        <taxon>Lactobacillales</taxon>
        <taxon>Lactobacillaceae</taxon>
        <taxon>Agrilactobacillus</taxon>
    </lineage>
</organism>
<feature type="transmembrane region" description="Helical" evidence="7">
    <location>
        <begin position="361"/>
        <end position="383"/>
    </location>
</feature>
<evidence type="ECO:0000313" key="10">
    <source>
        <dbReference type="Proteomes" id="UP000051236"/>
    </source>
</evidence>
<feature type="transmembrane region" description="Helical" evidence="7">
    <location>
        <begin position="51"/>
        <end position="68"/>
    </location>
</feature>
<gene>
    <name evidence="9" type="ORF">FC83_GL001405</name>
</gene>
<dbReference type="InterPro" id="IPR004638">
    <property type="entry name" value="EmrB-like"/>
</dbReference>
<dbReference type="Proteomes" id="UP000051236">
    <property type="component" value="Unassembled WGS sequence"/>
</dbReference>
<evidence type="ECO:0000256" key="7">
    <source>
        <dbReference type="SAM" id="Phobius"/>
    </source>
</evidence>
<dbReference type="PANTHER" id="PTHR42718:SF46">
    <property type="entry name" value="BLR6921 PROTEIN"/>
    <property type="match status" value="1"/>
</dbReference>
<dbReference type="Gene3D" id="1.20.1720.10">
    <property type="entry name" value="Multidrug resistance protein D"/>
    <property type="match status" value="1"/>
</dbReference>
<protein>
    <submittedName>
        <fullName evidence="9">MDR-type permease</fullName>
    </submittedName>
</protein>
<name>A0A0R1XM48_9LACO</name>
<reference evidence="9 10" key="1">
    <citation type="journal article" date="2015" name="Genome Announc.">
        <title>Expanding the biotechnology potential of lactobacilli through comparative genomics of 213 strains and associated genera.</title>
        <authorList>
            <person name="Sun Z."/>
            <person name="Harris H.M."/>
            <person name="McCann A."/>
            <person name="Guo C."/>
            <person name="Argimon S."/>
            <person name="Zhang W."/>
            <person name="Yang X."/>
            <person name="Jeffery I.B."/>
            <person name="Cooney J.C."/>
            <person name="Kagawa T.F."/>
            <person name="Liu W."/>
            <person name="Song Y."/>
            <person name="Salvetti E."/>
            <person name="Wrobel A."/>
            <person name="Rasinkangas P."/>
            <person name="Parkhill J."/>
            <person name="Rea M.C."/>
            <person name="O'Sullivan O."/>
            <person name="Ritari J."/>
            <person name="Douillard F.P."/>
            <person name="Paul Ross R."/>
            <person name="Yang R."/>
            <person name="Briner A.E."/>
            <person name="Felis G.E."/>
            <person name="de Vos W.M."/>
            <person name="Barrangou R."/>
            <person name="Klaenhammer T.R."/>
            <person name="Caufield P.W."/>
            <person name="Cui Y."/>
            <person name="Zhang H."/>
            <person name="O'Toole P.W."/>
        </authorList>
    </citation>
    <scope>NUCLEOTIDE SEQUENCE [LARGE SCALE GENOMIC DNA]</scope>
    <source>
        <strain evidence="9 10">DSM 18527</strain>
    </source>
</reference>
<feature type="transmembrane region" description="Helical" evidence="7">
    <location>
        <begin position="226"/>
        <end position="249"/>
    </location>
</feature>
<keyword evidence="10" id="KW-1185">Reference proteome</keyword>
<feature type="transmembrane region" description="Helical" evidence="7">
    <location>
        <begin position="270"/>
        <end position="293"/>
    </location>
</feature>
<evidence type="ECO:0000259" key="8">
    <source>
        <dbReference type="PROSITE" id="PS50850"/>
    </source>
</evidence>
<feature type="transmembrane region" description="Helical" evidence="7">
    <location>
        <begin position="325"/>
        <end position="349"/>
    </location>
</feature>
<dbReference type="eggNOG" id="COG0477">
    <property type="taxonomic scope" value="Bacteria"/>
</dbReference>
<dbReference type="PROSITE" id="PS50850">
    <property type="entry name" value="MFS"/>
    <property type="match status" value="1"/>
</dbReference>
<dbReference type="InterPro" id="IPR020846">
    <property type="entry name" value="MFS_dom"/>
</dbReference>
<dbReference type="Pfam" id="PF07690">
    <property type="entry name" value="MFS_1"/>
    <property type="match status" value="1"/>
</dbReference>
<sequence length="697" mass="75867">MLNNVIKTKKSFFGLVTLSLIMFMVTLDTTITNIALPDITSAFNSNLTDTNWISTIYVLVMAIVIIPASKFGDQFGRKKLMALGLIIFGIGSALCGFSKTLPILIGMRFFQGIGGAIVTPIMIPLSVSLFGRKDANQAVGIIGAVTAVAAAAGPPIGGVILKFLSWQWIFFVNVPIVLLTFVLLLFCFKESFDPTISKKIDFSGLIFLTLCLSQLTFLLVKGYDLGWTSIASFSLMVGTLITAVIFLWIEQHSKAPLIELHLFKEITFSASAIIYFMCGFAIICSSLIFNFFLENVRGYSALSASYIIMFMSITVMIAMPIGSKLAVYIGYRIIITVGMVLMAASLFLLTTLKPNTPKQLMIGYMIVLGLGFGFACLSIVSAVQFIPENKAGIASGIVNAARQLGTCLGIALLVGMMTHNVATAKTDIKNMAVVQIAKQQLPDNLSGLIQKRLTTSLNSKQEKADPNFQTSLQHEIRNELKKTETEQSPQNNQLAKIHHGLIELTTQFKDKPNTVSGLADQVQSGQAQANSQTEVVLYELIKQNPNAPSVLAGYRNEYAQVQSQPDSDNKNELITQLKFLIALYQAGTDPQVTNAAAFSKALSSVSAGSAQHTLAKAQAVLTTTLSEKGEINQKMTKLDSGIAKIDIANRIEQLLIKIKTTKNQQLTKAFSKTFMLAAWIIASLSFVGLLTERKHIE</sequence>
<dbReference type="AlphaFoldDB" id="A0A0R1XM48"/>
<evidence type="ECO:0000256" key="2">
    <source>
        <dbReference type="ARBA" id="ARBA00022448"/>
    </source>
</evidence>